<name>A0A1M2VYG9_TRAPU</name>
<evidence type="ECO:0000313" key="4">
    <source>
        <dbReference type="Proteomes" id="UP000184267"/>
    </source>
</evidence>
<accession>A0A1M2VYG9</accession>
<reference evidence="3 4" key="1">
    <citation type="submission" date="2016-10" db="EMBL/GenBank/DDBJ databases">
        <title>Genome sequence of the basidiomycete white-rot fungus Trametes pubescens.</title>
        <authorList>
            <person name="Makela M.R."/>
            <person name="Granchi Z."/>
            <person name="Peng M."/>
            <person name="De Vries R.P."/>
            <person name="Grigoriev I."/>
            <person name="Riley R."/>
            <person name="Hilden K."/>
        </authorList>
    </citation>
    <scope>NUCLEOTIDE SEQUENCE [LARGE SCALE GENOMIC DNA]</scope>
    <source>
        <strain evidence="3 4">FBCC735</strain>
    </source>
</reference>
<feature type="compositionally biased region" description="Polar residues" evidence="1">
    <location>
        <begin position="508"/>
        <end position="525"/>
    </location>
</feature>
<evidence type="ECO:0000256" key="1">
    <source>
        <dbReference type="SAM" id="MobiDB-lite"/>
    </source>
</evidence>
<keyword evidence="2" id="KW-1133">Transmembrane helix</keyword>
<dbReference type="PANTHER" id="PTHR31912:SF34">
    <property type="entry name" value="NOTOCHORD-RELATED PROTEIN"/>
    <property type="match status" value="1"/>
</dbReference>
<keyword evidence="2" id="KW-0472">Membrane</keyword>
<dbReference type="EMBL" id="MNAD01000467">
    <property type="protein sequence ID" value="OJT12654.1"/>
    <property type="molecule type" value="Genomic_DNA"/>
</dbReference>
<keyword evidence="4" id="KW-1185">Reference proteome</keyword>
<keyword evidence="2" id="KW-0812">Transmembrane</keyword>
<feature type="region of interest" description="Disordered" evidence="1">
    <location>
        <begin position="488"/>
        <end position="529"/>
    </location>
</feature>
<dbReference type="STRING" id="154538.A0A1M2VYG9"/>
<dbReference type="PANTHER" id="PTHR31912">
    <property type="entry name" value="IP13529P"/>
    <property type="match status" value="1"/>
</dbReference>
<gene>
    <name evidence="3" type="ORF">TRAPUB_10797</name>
</gene>
<dbReference type="AlphaFoldDB" id="A0A1M2VYG9"/>
<proteinExistence type="predicted"/>
<dbReference type="Proteomes" id="UP000184267">
    <property type="component" value="Unassembled WGS sequence"/>
</dbReference>
<dbReference type="OMA" id="YVEHENP"/>
<organism evidence="3 4">
    <name type="scientific">Trametes pubescens</name>
    <name type="common">White-rot fungus</name>
    <dbReference type="NCBI Taxonomy" id="154538"/>
    <lineage>
        <taxon>Eukaryota</taxon>
        <taxon>Fungi</taxon>
        <taxon>Dikarya</taxon>
        <taxon>Basidiomycota</taxon>
        <taxon>Agaricomycotina</taxon>
        <taxon>Agaricomycetes</taxon>
        <taxon>Polyporales</taxon>
        <taxon>Polyporaceae</taxon>
        <taxon>Trametes</taxon>
    </lineage>
</organism>
<protein>
    <submittedName>
        <fullName evidence="3">Uncharacterized protein</fullName>
    </submittedName>
</protein>
<evidence type="ECO:0000256" key="2">
    <source>
        <dbReference type="SAM" id="Phobius"/>
    </source>
</evidence>
<comment type="caution">
    <text evidence="3">The sequence shown here is derived from an EMBL/GenBank/DDBJ whole genome shotgun (WGS) entry which is preliminary data.</text>
</comment>
<sequence length="630" mass="69393">MNPLLDVPNLDPHRDTPIELLHTWLLGVVKYVWYILHSSWSEKQQNNFVIRLQDTNTDGLELPPIRAAYMMQYRNGLIGKHFKSLAQTMAGAIHGLATEDQRTLVRTMGELSPMLYMSEIDDMDTHPSDIKILIGNLHDVFANIDPARIIVKEKLQVLIHVVDDIKHFGPPPRVSSETFECFNGVFRLSSVHSNHQAPSHDIAVKMAGIECVRHIVTGGYWPDEHGKMICAGDNVLSTFRQSPLLQHHFGWTSQIPAAAPGDIRLPPQKKRVSVMAGATCATASRTPFPAAFRLDVCWERGVSVIAQSGDVCGVESWVVAKSAEGGDMIGQIQDLLTSSNGRTPGNNFVVLERYQLSSARHPYLGMPVLRPSTSGDSEDIVSAMVPHVSDAVVIPSTAVLFIINVQHDCETTECSLTSARAVRQERLETELRETAVKHDLARRRFVINLHAHHNAALIRRHLPRSLWAPQALYEDRKARHNELSTGLRVTQAAKRAETQRKRHETRQKNLQKSSGVAQTSGSATSIEARAGPEAAATASLLEPAALLRPFELDVEQGMSLMRGDSGVAATVCASALAIAPLQVLVYAMNGKSIKIDNTNIEGRLVLSIEFVSLVALAKIIDVHDQHTDAM</sequence>
<feature type="transmembrane region" description="Helical" evidence="2">
    <location>
        <begin position="566"/>
        <end position="588"/>
    </location>
</feature>
<dbReference type="SUPFAM" id="SSF53187">
    <property type="entry name" value="Zn-dependent exopeptidases"/>
    <property type="match status" value="1"/>
</dbReference>
<evidence type="ECO:0000313" key="3">
    <source>
        <dbReference type="EMBL" id="OJT12654.1"/>
    </source>
</evidence>
<dbReference type="OrthoDB" id="2753717at2759"/>